<evidence type="ECO:0000259" key="1">
    <source>
        <dbReference type="Pfam" id="PF12937"/>
    </source>
</evidence>
<dbReference type="InParanoid" id="A0A2P5FRJ1"/>
<dbReference type="OrthoDB" id="1675825at2759"/>
<name>A0A2P5FRJ1_TREOI</name>
<gene>
    <name evidence="2" type="ORF">TorRG33x02_038380</name>
</gene>
<evidence type="ECO:0000313" key="2">
    <source>
        <dbReference type="EMBL" id="POO00425.1"/>
    </source>
</evidence>
<feature type="non-terminal residue" evidence="2">
    <location>
        <position position="1"/>
    </location>
</feature>
<evidence type="ECO:0000313" key="3">
    <source>
        <dbReference type="Proteomes" id="UP000237000"/>
    </source>
</evidence>
<proteinExistence type="predicted"/>
<accession>A0A2P5FRJ1</accession>
<comment type="caution">
    <text evidence="2">The sequence shown here is derived from an EMBL/GenBank/DDBJ whole genome shotgun (WGS) entry which is preliminary data.</text>
</comment>
<dbReference type="AlphaFoldDB" id="A0A2P5FRJ1"/>
<sequence length="110" mass="13274">EFLNNDRDEILFEIFIRLPNGQSAFQYSSVCKRWYSIICTSTFIRSFIHIHGHICPQFLNNYYCSRPFTLLFRRDERNFYLGEDKDPHDLEPFCQVISEKVHHGKFHLII</sequence>
<dbReference type="SUPFAM" id="SSF81383">
    <property type="entry name" value="F-box domain"/>
    <property type="match status" value="1"/>
</dbReference>
<dbReference type="Proteomes" id="UP000237000">
    <property type="component" value="Unassembled WGS sequence"/>
</dbReference>
<keyword evidence="3" id="KW-1185">Reference proteome</keyword>
<dbReference type="InterPro" id="IPR001810">
    <property type="entry name" value="F-box_dom"/>
</dbReference>
<reference evidence="3" key="1">
    <citation type="submission" date="2016-06" db="EMBL/GenBank/DDBJ databases">
        <title>Parallel loss of symbiosis genes in relatives of nitrogen-fixing non-legume Parasponia.</title>
        <authorList>
            <person name="Van Velzen R."/>
            <person name="Holmer R."/>
            <person name="Bu F."/>
            <person name="Rutten L."/>
            <person name="Van Zeijl A."/>
            <person name="Liu W."/>
            <person name="Santuari L."/>
            <person name="Cao Q."/>
            <person name="Sharma T."/>
            <person name="Shen D."/>
            <person name="Roswanjaya Y."/>
            <person name="Wardhani T."/>
            <person name="Kalhor M.S."/>
            <person name="Jansen J."/>
            <person name="Van den Hoogen J."/>
            <person name="Gungor B."/>
            <person name="Hartog M."/>
            <person name="Hontelez J."/>
            <person name="Verver J."/>
            <person name="Yang W.-C."/>
            <person name="Schijlen E."/>
            <person name="Repin R."/>
            <person name="Schilthuizen M."/>
            <person name="Schranz E."/>
            <person name="Heidstra R."/>
            <person name="Miyata K."/>
            <person name="Fedorova E."/>
            <person name="Kohlen W."/>
            <person name="Bisseling T."/>
            <person name="Smit S."/>
            <person name="Geurts R."/>
        </authorList>
    </citation>
    <scope>NUCLEOTIDE SEQUENCE [LARGE SCALE GENOMIC DNA]</scope>
    <source>
        <strain evidence="3">cv. RG33-2</strain>
    </source>
</reference>
<dbReference type="EMBL" id="JXTC01000013">
    <property type="protein sequence ID" value="POO00425.1"/>
    <property type="molecule type" value="Genomic_DNA"/>
</dbReference>
<protein>
    <submittedName>
        <fullName evidence="2">F-box domain containing protein</fullName>
    </submittedName>
</protein>
<dbReference type="InterPro" id="IPR036047">
    <property type="entry name" value="F-box-like_dom_sf"/>
</dbReference>
<dbReference type="Pfam" id="PF12937">
    <property type="entry name" value="F-box-like"/>
    <property type="match status" value="1"/>
</dbReference>
<organism evidence="2 3">
    <name type="scientific">Trema orientale</name>
    <name type="common">Charcoal tree</name>
    <name type="synonym">Celtis orientalis</name>
    <dbReference type="NCBI Taxonomy" id="63057"/>
    <lineage>
        <taxon>Eukaryota</taxon>
        <taxon>Viridiplantae</taxon>
        <taxon>Streptophyta</taxon>
        <taxon>Embryophyta</taxon>
        <taxon>Tracheophyta</taxon>
        <taxon>Spermatophyta</taxon>
        <taxon>Magnoliopsida</taxon>
        <taxon>eudicotyledons</taxon>
        <taxon>Gunneridae</taxon>
        <taxon>Pentapetalae</taxon>
        <taxon>rosids</taxon>
        <taxon>fabids</taxon>
        <taxon>Rosales</taxon>
        <taxon>Cannabaceae</taxon>
        <taxon>Trema</taxon>
    </lineage>
</organism>
<dbReference type="Gene3D" id="1.20.1280.50">
    <property type="match status" value="1"/>
</dbReference>
<feature type="domain" description="F-box" evidence="1">
    <location>
        <begin position="8"/>
        <end position="42"/>
    </location>
</feature>